<feature type="region of interest" description="Disordered" evidence="1">
    <location>
        <begin position="1520"/>
        <end position="1947"/>
    </location>
</feature>
<feature type="compositionally biased region" description="Basic residues" evidence="1">
    <location>
        <begin position="5196"/>
        <end position="5206"/>
    </location>
</feature>
<feature type="compositionally biased region" description="Polar residues" evidence="1">
    <location>
        <begin position="5349"/>
        <end position="5359"/>
    </location>
</feature>
<feature type="region of interest" description="Disordered" evidence="1">
    <location>
        <begin position="4025"/>
        <end position="4176"/>
    </location>
</feature>
<feature type="compositionally biased region" description="Polar residues" evidence="1">
    <location>
        <begin position="5524"/>
        <end position="5539"/>
    </location>
</feature>
<comment type="caution">
    <text evidence="2">The sequence shown here is derived from an EMBL/GenBank/DDBJ whole genome shotgun (WGS) entry which is preliminary data.</text>
</comment>
<feature type="region of interest" description="Disordered" evidence="1">
    <location>
        <begin position="1"/>
        <end position="282"/>
    </location>
</feature>
<feature type="region of interest" description="Disordered" evidence="1">
    <location>
        <begin position="4888"/>
        <end position="4912"/>
    </location>
</feature>
<feature type="compositionally biased region" description="Basic and acidic residues" evidence="1">
    <location>
        <begin position="1713"/>
        <end position="1725"/>
    </location>
</feature>
<dbReference type="EMBL" id="NMPR01000038">
    <property type="protein sequence ID" value="KAA8633361.1"/>
    <property type="molecule type" value="Genomic_DNA"/>
</dbReference>
<feature type="compositionally biased region" description="Basic and acidic residues" evidence="1">
    <location>
        <begin position="763"/>
        <end position="786"/>
    </location>
</feature>
<protein>
    <recommendedName>
        <fullName evidence="4">Involucrin repeat protein</fullName>
    </recommendedName>
</protein>
<feature type="compositionally biased region" description="Basic residues" evidence="1">
    <location>
        <begin position="5093"/>
        <end position="5102"/>
    </location>
</feature>
<feature type="compositionally biased region" description="Low complexity" evidence="1">
    <location>
        <begin position="5379"/>
        <end position="5394"/>
    </location>
</feature>
<feature type="region of interest" description="Disordered" evidence="1">
    <location>
        <begin position="6185"/>
        <end position="6210"/>
    </location>
</feature>
<feature type="compositionally biased region" description="Polar residues" evidence="1">
    <location>
        <begin position="2728"/>
        <end position="2739"/>
    </location>
</feature>
<feature type="region of interest" description="Disordered" evidence="1">
    <location>
        <begin position="2770"/>
        <end position="2791"/>
    </location>
</feature>
<feature type="region of interest" description="Disordered" evidence="1">
    <location>
        <begin position="3810"/>
        <end position="3938"/>
    </location>
</feature>
<feature type="compositionally biased region" description="Basic residues" evidence="1">
    <location>
        <begin position="5139"/>
        <end position="5151"/>
    </location>
</feature>
<dbReference type="PANTHER" id="PTHR40641">
    <property type="entry name" value="INVOLUCRIN REPEAT PROTEIN (AFU_ORTHOLOGUE AFUA_2G08060)"/>
    <property type="match status" value="1"/>
</dbReference>
<feature type="compositionally biased region" description="Basic and acidic residues" evidence="1">
    <location>
        <begin position="1561"/>
        <end position="1574"/>
    </location>
</feature>
<feature type="compositionally biased region" description="Polar residues" evidence="1">
    <location>
        <begin position="4928"/>
        <end position="4953"/>
    </location>
</feature>
<feature type="compositionally biased region" description="Basic and acidic residues" evidence="1">
    <location>
        <begin position="4380"/>
        <end position="4393"/>
    </location>
</feature>
<feature type="compositionally biased region" description="Low complexity" evidence="1">
    <location>
        <begin position="2843"/>
        <end position="2852"/>
    </location>
</feature>
<feature type="compositionally biased region" description="Acidic residues" evidence="1">
    <location>
        <begin position="4752"/>
        <end position="4767"/>
    </location>
</feature>
<feature type="compositionally biased region" description="Polar residues" evidence="1">
    <location>
        <begin position="5074"/>
        <end position="5083"/>
    </location>
</feature>
<accession>A0A8S8ZXQ8</accession>
<feature type="compositionally biased region" description="Polar residues" evidence="1">
    <location>
        <begin position="4718"/>
        <end position="4728"/>
    </location>
</feature>
<feature type="compositionally biased region" description="Basic and acidic residues" evidence="1">
    <location>
        <begin position="4579"/>
        <end position="4611"/>
    </location>
</feature>
<gene>
    <name evidence="2" type="ORF">SMACR_04816</name>
</gene>
<feature type="region of interest" description="Disordered" evidence="1">
    <location>
        <begin position="4248"/>
        <end position="4868"/>
    </location>
</feature>
<feature type="compositionally biased region" description="Acidic residues" evidence="1">
    <location>
        <begin position="5466"/>
        <end position="5477"/>
    </location>
</feature>
<feature type="compositionally biased region" description="Acidic residues" evidence="1">
    <location>
        <begin position="5163"/>
        <end position="5177"/>
    </location>
</feature>
<feature type="compositionally biased region" description="Basic and acidic residues" evidence="1">
    <location>
        <begin position="5331"/>
        <end position="5348"/>
    </location>
</feature>
<feature type="region of interest" description="Disordered" evidence="1">
    <location>
        <begin position="5245"/>
        <end position="6148"/>
    </location>
</feature>
<feature type="compositionally biased region" description="Polar residues" evidence="1">
    <location>
        <begin position="5722"/>
        <end position="5743"/>
    </location>
</feature>
<feature type="compositionally biased region" description="Basic and acidic residues" evidence="1">
    <location>
        <begin position="5692"/>
        <end position="5712"/>
    </location>
</feature>
<feature type="compositionally biased region" description="Low complexity" evidence="1">
    <location>
        <begin position="241"/>
        <end position="254"/>
    </location>
</feature>
<feature type="compositionally biased region" description="Low complexity" evidence="1">
    <location>
        <begin position="5981"/>
        <end position="5993"/>
    </location>
</feature>
<feature type="compositionally biased region" description="Low complexity" evidence="1">
    <location>
        <begin position="4662"/>
        <end position="4688"/>
    </location>
</feature>
<feature type="compositionally biased region" description="Basic residues" evidence="1">
    <location>
        <begin position="90"/>
        <end position="102"/>
    </location>
</feature>
<feature type="compositionally biased region" description="Basic and acidic residues" evidence="1">
    <location>
        <begin position="1742"/>
        <end position="1754"/>
    </location>
</feature>
<feature type="compositionally biased region" description="Basic and acidic residues" evidence="1">
    <location>
        <begin position="1904"/>
        <end position="1913"/>
    </location>
</feature>
<feature type="compositionally biased region" description="Basic and acidic residues" evidence="1">
    <location>
        <begin position="1215"/>
        <end position="1231"/>
    </location>
</feature>
<feature type="compositionally biased region" description="Acidic residues" evidence="1">
    <location>
        <begin position="349"/>
        <end position="370"/>
    </location>
</feature>
<organism evidence="2 3">
    <name type="scientific">Sordaria macrospora</name>
    <dbReference type="NCBI Taxonomy" id="5147"/>
    <lineage>
        <taxon>Eukaryota</taxon>
        <taxon>Fungi</taxon>
        <taxon>Dikarya</taxon>
        <taxon>Ascomycota</taxon>
        <taxon>Pezizomycotina</taxon>
        <taxon>Sordariomycetes</taxon>
        <taxon>Sordariomycetidae</taxon>
        <taxon>Sordariales</taxon>
        <taxon>Sordariaceae</taxon>
        <taxon>Sordaria</taxon>
    </lineage>
</organism>
<feature type="compositionally biased region" description="Gly residues" evidence="1">
    <location>
        <begin position="6187"/>
        <end position="6198"/>
    </location>
</feature>
<feature type="compositionally biased region" description="Basic and acidic residues" evidence="1">
    <location>
        <begin position="872"/>
        <end position="952"/>
    </location>
</feature>
<feature type="region of interest" description="Disordered" evidence="1">
    <location>
        <begin position="2722"/>
        <end position="2742"/>
    </location>
</feature>
<feature type="compositionally biased region" description="Polar residues" evidence="1">
    <location>
        <begin position="190"/>
        <end position="202"/>
    </location>
</feature>
<feature type="compositionally biased region" description="Basic and acidic residues" evidence="1">
    <location>
        <begin position="4971"/>
        <end position="4994"/>
    </location>
</feature>
<feature type="region of interest" description="Disordered" evidence="1">
    <location>
        <begin position="556"/>
        <end position="613"/>
    </location>
</feature>
<feature type="region of interest" description="Disordered" evidence="1">
    <location>
        <begin position="2957"/>
        <end position="3009"/>
    </location>
</feature>
<feature type="compositionally biased region" description="Basic and acidic residues" evidence="1">
    <location>
        <begin position="1650"/>
        <end position="1665"/>
    </location>
</feature>
<feature type="compositionally biased region" description="Basic and acidic residues" evidence="1">
    <location>
        <begin position="3641"/>
        <end position="3657"/>
    </location>
</feature>
<feature type="region of interest" description="Disordered" evidence="1">
    <location>
        <begin position="872"/>
        <end position="1017"/>
    </location>
</feature>
<feature type="compositionally biased region" description="Basic and acidic residues" evidence="1">
    <location>
        <begin position="963"/>
        <end position="991"/>
    </location>
</feature>
<feature type="compositionally biased region" description="Basic and acidic residues" evidence="1">
    <location>
        <begin position="1520"/>
        <end position="1540"/>
    </location>
</feature>
<dbReference type="InterPro" id="IPR053268">
    <property type="entry name" value="Woronin_anchor"/>
</dbReference>
<feature type="compositionally biased region" description="Pro residues" evidence="1">
    <location>
        <begin position="6055"/>
        <end position="6066"/>
    </location>
</feature>
<feature type="compositionally biased region" description="Basic and acidic residues" evidence="1">
    <location>
        <begin position="5894"/>
        <end position="5910"/>
    </location>
</feature>
<feature type="compositionally biased region" description="Basic and acidic residues" evidence="1">
    <location>
        <begin position="256"/>
        <end position="266"/>
    </location>
</feature>
<feature type="compositionally biased region" description="Basic and acidic residues" evidence="1">
    <location>
        <begin position="1044"/>
        <end position="1055"/>
    </location>
</feature>
<feature type="compositionally biased region" description="Basic and acidic residues" evidence="1">
    <location>
        <begin position="1622"/>
        <end position="1643"/>
    </location>
</feature>
<proteinExistence type="predicted"/>
<feature type="compositionally biased region" description="Polar residues" evidence="1">
    <location>
        <begin position="1755"/>
        <end position="1764"/>
    </location>
</feature>
<feature type="compositionally biased region" description="Basic and acidic residues" evidence="1">
    <location>
        <begin position="1765"/>
        <end position="1786"/>
    </location>
</feature>
<feature type="region of interest" description="Disordered" evidence="1">
    <location>
        <begin position="822"/>
        <end position="843"/>
    </location>
</feature>
<feature type="compositionally biased region" description="Low complexity" evidence="1">
    <location>
        <begin position="27"/>
        <end position="66"/>
    </location>
</feature>
<feature type="compositionally biased region" description="Basic and acidic residues" evidence="1">
    <location>
        <begin position="4804"/>
        <end position="4818"/>
    </location>
</feature>
<sequence length="6210" mass="675409">MIPRDQRRRSPERERRRRADRRHSREQLAAAALAAATVGQQTAAAGPSSSTRSRANSSTSSSAVTSSDEDSAPKNTGWGFRSFFSLASSKKVRKRRSFRKKNYSSSSVDSNLAYGGYQSRSSLESQRGVRRRSGPQRKISQTYSQHSHHDKEYQQHKDQPKDQYHQPKDQYNDHQQYEPQHEYQRPEYVPQNQYAPSDQTTPRPYVAQPQYAHSDQTTPRPQHQQQPHAHPEPYYRHQHQQYHQQQPHGYQHPSQYHHDEPEHDPELFTPDGRPNLARTKTDEEIIELGRKISDLARASNLRDLERAGKQRPSQLVGAATAISNFRRQNSRRNGRRGLAPSKFKRNEQNDDDQGWDTASDSDSDSGDNTEEASASDSDLAYGSSPHYSDDKLSSPPAAAPPPPTISPQKPYVRNKAVDPSKFGPVNSLHGLVTPLNSFRPTENAPPPRQSKPWLNRFENDPLPEHPTPADELDTPMQMVYPVATPDPHRFDAVTSPTLVSGSPLITSRPVAVAIQAPKPRVPVSTRALEQHQMPRQRSADGRHLVADSALAKSIGTAANKHEVIRDDTPPSNYRQHRSRASDMSTGSTHPSHASHHSQVPSHHSHTSHTSHVPVHVQVPLPTTRDLEFDDWHDFEDRHNRLASDVPKFTDPAAAGVAATLIGTALFQDRHRRDDEEERSLDPNHVLAEYKARVQQEEEQRRKVEEAEKERLEKERQEREARAAAAIKREREAREAQEAAEREAREKKEAEERAAAAALQLAVQREREEREAREALEKMQREAEERAAAAAAAQRELEALEKARREAQEREVQEAIEKARREAMERAAAAEERERQEREHLQNVRREAEDLAIAARRELETRESAIEAVAKEARRLRDEADYREQYERRVREAREMQYKEERRMHDARYRAERDNMVVDIEPRHRSTSRQSRDESPEEKRSDKGKEIDREEHHRPKPQPVTIINERDVPKDEPKPKVEEPTRSVPGEKRESMGDTLNPEPKKPSKEERRAKRAETRRLLAEMQKELELEKERARKLAELEAAEQQQKKPKEEEPRKSSPPVVPESSKLTKDQVSRDSKEAPAPGPSPSKSPKGVIDPFQFQVPDDAFATPVYATPARPLTPQVHTVPEPDFSPPKRRQVTRQLTDQELEVRERITRRDTFEIEKRQEEIRRSRNASEQPTGDYFDPRTASEADMKTLTPEGPERERSRSRNRAGSRVRESEPLRDITEEPGRARSRSRQPSYAREAEPKPDPQVEANKWYRDYKNSQRNERLRSSSPNRSVVDKYDDSKSEPSSPVIVTAEPTIITAEPKWVTVEPADDGKPAKSKYAEPNADVKIDHVILPRDLHKFLTPSEDHASLHAPAGKPMFSSRDPSCERERPLLTLVLPTPAPTPNPERQRRERERQAAREPQTGPIETKPTSEDPKPTPVAADESKKPNYILNARGEIEIIAPTPKDEDNESVKSDGWVEPVADTGLTHVVADRSRQAAVEAIKRALLQPKKERKASSAWGALGGALLKKVAEDRKAAAEKKAELPAAEEKSAAPEVEEQIEVPASVVEAPIVEEQKLRELEPETKPAEVVAPTKTEVQPDVELPRQALHPAPEPHPEPHHDAPPVPTIAIQEPESPKTTEETKYDEPKEEPKDEGQSALPEGDSHEEKRDEAMRQIVDEQTSSPVKPKRKLPKGVVEPPIFSPYRPTFSDNFADVLCGENPNPDTHADTYTWRRDGVALEPETQTSSTSEEWESLPREVEIDKDETTTNPKRTFNPDNREPPDRLGKEFSFEVVDRENSQTYPSDESAREGEKVTTEHSGVSDRRPSHEFADFPKNQTNGSTSGGKHDHIITTTTELNGNHEEQSFLGNAGTHGAGAGSAEDSEAATASESKEAEAQILPRPNATQASMGDIPVAKAKEEKEEEKKKKKKKKSHDSNNAGSDSAPEPAQQLRHTDSRFIDPEVLVHRSITPAIDPQYGDLLPLPPYPTLTGPGYRYLEDLPSPLDLDLEQLPALPESRPSTPPPTSASRSSSFKAAVAAMMGTQSMVKRQRGHTRSRSALDGTTPVRVPSQTAVPIQFRLKGKRSGSVHSLPPPEAWGQSPVSRPSSAHGDPAGVSGGTSPVRSRPRPSSWESSMREMKPLYLVERNAAVSGSAPARVIATDTDEALPPPESFELPDDDDLDLLPALPESVPGSVSGSDAGSPLVAPQIENLGRNMDVPSEDEEEVLKPVEVDLPTTEPETEAAVEAALPAPEVVLRALPVTAPETVKLPVDEDLDLLPALPESDAGSPIIAPADLSRDVPVDEVLNQVEVEVPSPAPAERTLPALGTVKLPVDEDLDLLPALPESPTFETAVPVAVLPVTVPAEGTLPAPEEVKLPVDEDLDLLPALPESPITEAAVPASLPAVTPEVIEVVPAERELHLPSPETVKLPVDEDLDLLPALPESPTIESAVPISIPAVTPEVVEAVPVAEPEVVEALKAIETPAPVEREIRLPSPETVKLPIDEDLDLLPALPDSGCTSPTLREPASLVSVGESEDEAFASPTEDILPAPQAVKLPEDIKLPVDEDLDLLPELPDSPAIETMPSIPVSAPEEEETPKTIERPQTIELPVTIAPAPETVKLPVDKDLDLLPALPDSLATSPITETMPNLPFDEEVAEETPKTVEREVPVPESIKLPVDEDLDLLPALPDSIATSRTPATMPTLPNLAPEVADAPKEIPVAPETITLPADDDLDLLPALPASDNTSPERSTSPVLEKAASPVIVPVPEPEAETVALPVDEDLDLLPALPESGPASPTKEYSSLATSPVIAPAVEREIDNGTKPVPDVSRELEVSKEATMLEPEPETISLPVDDDLDLLPSLPESGPASPTKEHASLATSPVVAPVFKPAPETVCLPVDEDLDLLPALPESGLASPTKEHTSHTTSPVASPALLKEIETEAAPILTLDDEVAKELLPKPETVSLPVDEDLDLLPALPESGPASPTKEHFPRSASPVAPVLEKEPVPEATSEVTREVIPEPEAVSLPVDEDLDLLPALPESIPASPTKEYASIATSPVVEAVIEKEPIVEAAPEVVPERLPLPIDQDLDLLPALPESVPASPTKEHASLATSPVIEAVVEPVVEKEPVVETIADVEVVPELLPLPVNEDLDLLPALPESAPASPTKGHASLATSPVIEAVVEKEPATDVIPVLMPLPIDQDLDLLPALPESAPASPTKGFAFPVSSSAETPESVPEAVSEEIPKALPSEVIPELLPLPKAQDLDLLPVLPESGPSSPTKEFAFPVSSPAETLEAVPEDNSKVISEVNPELLPLPRDQDLDLLPALPDSGPSSPVSRDFATPVAQPKDIPVIEEIQQPSKASEDVLSITTPQAEFVPLPAESDDGLWALPSLPQSRAGSGYTSPVTATFPTDEVSPLVKAIEEISELPISVNPETVRLPSDDGLWALPSLPGSPEGLGYASPVAAMPALGVEPPMRDLEEYFPDSSDQETVEEVPSKLPVGVVATELPLDTLPQLPADENLDLLPALPDSRSESPEIAQPSTPKVEETIPEEVEKAVDSPAVERSLPVPESVSLPVDEDLDLLPELPESRGESPELVQPSAPQIEKAVDASAPEGNLPESLPLLTDEDLDLLPELPQSRSDSPTAQPSAPKVEQAVIEEAKKAINVPDLERKLPESVSLPTDEDLDFLPQLPESRSSSPGYELQVAVPETEETAEKTVYQPEQLPLPTDEDLDLLPQLPESRSSSPGYELPVATPEIEQEQPTIDNVAKDIDLVQPQEPTTPALSELPSLPADEDLDLLPELPASRDSSPDLAVSLPVEDQEVLQAEEDTSKQLALSGLPALPVDEDLELLPVLPESRNESPEPEASVPASVPEQADLSKLPALPIDEDLDILPALPESRNESPEPQPISLPKAISPEVLPLPADEDLDLLPELPESRGSTPDQEAAMPVAAPESPVVEEAVKNVPEVAEDLSKLPALPVDEDLDILPALPDSPAVDNFPEEETQTSQLLEEVFTQPAWEETQPTQFSDIVDEEFAPIDRAIEVSKDDLSQLPALPESRSDTPLSDLPALPESRSSSRSEDIETAPSLEDPSELPPLPESREDSPEPKSPLPVLGTQPDTESLAKQVAPGQSWNEGETQEEAIPTSNEIIVGHVRRNSSEAAHPGDIYEKPSSHNQAKSPMLIGNDDNNDPNEIDYKLAETIYEDMCEDDASTVAASDAPSFLSGANAEQKEQIAKALAGDSEATSSLSPESSFRVLQYLKKRDAAMKQGQTYEEEPEEVVPGPSSQYEDEEEQVPQEIEEAVEATEEQIKKSKGVSFVSPEASESEPTPPASEKPTVLEDAPTDEDIASDDQSTPRQELRIGIPGPSSRVANLEAVNDELENIPGTEEAQEEQEEEPSKALTDEDKRTESASNQEEESSGEPQPQPGSILGGGLVAEPERQPRPKRVSSPDDQWGTLGDLDDLDDEDDDVSEYSPGGTNMKRYSLTRLPTFPGVTAFLGRNFRSNSEPNPHPSDVPVQDERDYYSSDEREMLEEEQKQDLLGEELERRLEDVKVDEKEDEKEKSEEVEGADESQTVPEPEKPTETEPEPAQETLPTKEPESIEKKAPEVEEPKEPELEAEPETKEAVEPEAAPTSKPKKNGPGLDRHSTWPVVKSDTVPSEKKTAPESESTEEEAPAPKESTTDNENTTTTTTTTLLPEETPLPKSGDLSPTDVGPQPPTPTATDEALPEATGLDTNPQIQDSLDSAAESRHLPSESLTPLPDRQDTTEPEPTETASQEDEDATTTTNAIEREPEPETETPTAKQEEATTADGKQGESQTDDKEKSQEEPKTEEQPATVSPDLASPTSETFTPRLLRRSTAKKEKIKAGKMSNPASPTMGAGWGIASPPALSLDKALEAADPFSAPDLERRMRTVSATTREAERSAKIAEKEKLERALFLQRRSTFDNVANSPTSSTHNSVLGSTSSVAVETGSIGEERPAYALKRASTDRAEKKKKPAAEKKKSRKSDWPDAWPEDFDEEATMPQESGHPSMWPELHGRASPSPIRGRSGYRTPTPLGQYIEDGGPKDIPPPEPIPEVPSKPIPDVGSDTATPSSVTNKELGGTIKASGKKGRKRRSSSLAVPTDKEEDANIHNSEAEQGDLDTQPSGSAPGTKTKKNKRTRKGKGKATDSSPAANAEDAEGQEASDGDEEPSSGNAQDANAGAAGDALGKKKRKKNKKKGSQTPSGLMSPPLEPNPEVAQLTAQLAQLTDLVQQLVVEKTRSPSVDPDTQSRSRRSSSVTKGNPKIRRTSSGGGGDGETLYDSDGFSIHDEDEELGDDNNETVAADETTKAKRFMGVPYRRGSKSKSDKGGEKGDKAKDKHQQQLTTNALNFKSSSQSTTSTTSSKMNLGIPKLGLNSLLGGKSSSSGPKEMSTQTSSPEPSPRNSFSKDGDEEVPGSEDGPPDSKKYPPSASKPVKSKVRRAMSGLSRTRGAPSLEQIPETEFEDSELEDGASSPGPKPGMLNRAMTGMSLDKLDFRKPRSSSVGGETDRRPATATDAESINMETASITQPKGSAMMKRAFSGMIPTTSKPRASLDQSETESISGARPSMMKRAVSGMIPGAAKPRSSMDSTAEHSGERKMSMGSAFKNFSMGGKSSREASRTREPTSRGPSIDLGPRETDSAEISPHESPAVRAEVLPDPHLHQKPGMMKRALTGMNPAASRPEMTDRRESEPVLEKEKHKTLDRLTFGMMSRSHATPTGVGTQTPDSGFNSTPEQDLLEPSRPGSGSGSGSSSIHHHQQQQQSSEKSKTNKTMKMLGLGAFTKKDKNPELVETPPETSRPGSSGSHQTTAAKPSRLDRTISGMSLSRPRKSISQETSPLDADSRPGTGSSMQPPQQPQFAVRPDPSPAPKSRMASFNKVMTLGLIKDKSEKTPTPSHHEPETATQTPMESSASAHSNGSRPTSWNSNQFPENPVLEGKPSKPQTRMGRAMSALSIPTSRNSVSQERPASSYPETTTSTNLTEPTDVTDSHSHHSHQSNQTATTVTDSKKEKSKMSFKSVVTLGMASSSRSSSSRRQSVEHGSQTQPQPPTVQQPPAMPKLELPSFGLGDSLLGSPPGTSSGLSPPPIGSTSAPPTSYGFPSMNPETPLERQKDLETASMMNQPKPGMLSRTKTAMSIGSRKDWNDSAEAGEMMMGGEKKKVMSSSAKANWNRALMGTKGMGKMGMGGMFGKKKEKEKDRGV</sequence>
<feature type="compositionally biased region" description="Basic and acidic residues" evidence="1">
    <location>
        <begin position="6200"/>
        <end position="6210"/>
    </location>
</feature>
<feature type="compositionally biased region" description="Low complexity" evidence="1">
    <location>
        <begin position="6035"/>
        <end position="6044"/>
    </location>
</feature>
<reference evidence="2 3" key="1">
    <citation type="submission" date="2017-07" db="EMBL/GenBank/DDBJ databases">
        <title>Genome sequence of the Sordaria macrospora wild type strain R19027.</title>
        <authorList>
            <person name="Nowrousian M."/>
            <person name="Teichert I."/>
            <person name="Kueck U."/>
        </authorList>
    </citation>
    <scope>NUCLEOTIDE SEQUENCE [LARGE SCALE GENOMIC DNA]</scope>
    <source>
        <strain evidence="2 3">R19027</strain>
        <tissue evidence="2">Mycelium</tissue>
    </source>
</reference>
<feature type="compositionally biased region" description="Low complexity" evidence="1">
    <location>
        <begin position="5180"/>
        <end position="5193"/>
    </location>
</feature>
<feature type="compositionally biased region" description="Basic and acidic residues" evidence="1">
    <location>
        <begin position="4502"/>
        <end position="4550"/>
    </location>
</feature>
<feature type="compositionally biased region" description="Basic and acidic residues" evidence="1">
    <location>
        <begin position="998"/>
        <end position="1017"/>
    </location>
</feature>
<feature type="region of interest" description="Disordered" evidence="1">
    <location>
        <begin position="1035"/>
        <end position="1101"/>
    </location>
</feature>
<feature type="region of interest" description="Disordered" evidence="1">
    <location>
        <begin position="303"/>
        <end position="473"/>
    </location>
</feature>
<feature type="compositionally biased region" description="Polar residues" evidence="1">
    <location>
        <begin position="5911"/>
        <end position="5939"/>
    </location>
</feature>
<feature type="region of interest" description="Disordered" evidence="1">
    <location>
        <begin position="691"/>
        <end position="793"/>
    </location>
</feature>
<feature type="region of interest" description="Disordered" evidence="1">
    <location>
        <begin position="3968"/>
        <end position="3989"/>
    </location>
</feature>
<dbReference type="Proteomes" id="UP000433876">
    <property type="component" value="Unassembled WGS sequence"/>
</dbReference>
<feature type="compositionally biased region" description="Basic and acidic residues" evidence="1">
    <location>
        <begin position="1794"/>
        <end position="1820"/>
    </location>
</feature>
<feature type="compositionally biased region" description="Basic and acidic residues" evidence="1">
    <location>
        <begin position="1183"/>
        <end position="1193"/>
    </location>
</feature>
<feature type="compositionally biased region" description="Polar residues" evidence="1">
    <location>
        <begin position="3620"/>
        <end position="3630"/>
    </location>
</feature>
<evidence type="ECO:0000313" key="2">
    <source>
        <dbReference type="EMBL" id="KAA8633361.1"/>
    </source>
</evidence>
<feature type="compositionally biased region" description="Basic residues" evidence="1">
    <location>
        <begin position="15"/>
        <end position="24"/>
    </location>
</feature>
<feature type="compositionally biased region" description="Polar residues" evidence="1">
    <location>
        <begin position="5398"/>
        <end position="5414"/>
    </location>
</feature>
<feature type="compositionally biased region" description="Basic and acidic residues" evidence="1">
    <location>
        <begin position="5623"/>
        <end position="5634"/>
    </location>
</feature>
<feature type="region of interest" description="Disordered" evidence="1">
    <location>
        <begin position="3494"/>
        <end position="3796"/>
    </location>
</feature>
<evidence type="ECO:0000313" key="3">
    <source>
        <dbReference type="Proteomes" id="UP000433876"/>
    </source>
</evidence>
<feature type="compositionally biased region" description="Acidic residues" evidence="1">
    <location>
        <begin position="4271"/>
        <end position="4290"/>
    </location>
</feature>
<feature type="compositionally biased region" description="Basic and acidic residues" evidence="1">
    <location>
        <begin position="1394"/>
        <end position="1405"/>
    </location>
</feature>
<feature type="compositionally biased region" description="Basic and acidic residues" evidence="1">
    <location>
        <begin position="3527"/>
        <end position="3540"/>
    </location>
</feature>
<feature type="region of interest" description="Disordered" evidence="1">
    <location>
        <begin position="1117"/>
        <end position="1300"/>
    </location>
</feature>
<feature type="region of interest" description="Disordered" evidence="1">
    <location>
        <begin position="2149"/>
        <end position="2214"/>
    </location>
</feature>
<feature type="region of interest" description="Disordered" evidence="1">
    <location>
        <begin position="4928"/>
        <end position="5227"/>
    </location>
</feature>
<evidence type="ECO:0000256" key="1">
    <source>
        <dbReference type="SAM" id="MobiDB-lite"/>
    </source>
</evidence>
<feature type="compositionally biased region" description="Low complexity" evidence="1">
    <location>
        <begin position="1987"/>
        <end position="2007"/>
    </location>
</feature>
<feature type="compositionally biased region" description="Acidic residues" evidence="1">
    <location>
        <begin position="5296"/>
        <end position="5306"/>
    </location>
</feature>
<feature type="compositionally biased region" description="Polar residues" evidence="1">
    <location>
        <begin position="5804"/>
        <end position="5820"/>
    </location>
</feature>
<feature type="region of interest" description="Disordered" evidence="1">
    <location>
        <begin position="1351"/>
        <end position="1467"/>
    </location>
</feature>
<feature type="compositionally biased region" description="Basic and acidic residues" evidence="1">
    <location>
        <begin position="1452"/>
        <end position="1461"/>
    </location>
</feature>
<feature type="compositionally biased region" description="Basic and acidic residues" evidence="1">
    <location>
        <begin position="1147"/>
        <end position="1170"/>
    </location>
</feature>
<feature type="compositionally biased region" description="Basic and acidic residues" evidence="1">
    <location>
        <begin position="559"/>
        <end position="568"/>
    </location>
</feature>
<feature type="compositionally biased region" description="Pro residues" evidence="1">
    <location>
        <begin position="5053"/>
        <end position="5067"/>
    </location>
</feature>
<feature type="region of interest" description="Disordered" evidence="1">
    <location>
        <begin position="1987"/>
        <end position="2123"/>
    </location>
</feature>
<feature type="compositionally biased region" description="Acidic residues" evidence="1">
    <location>
        <begin position="4443"/>
        <end position="4455"/>
    </location>
</feature>
<feature type="compositionally biased region" description="Basic and acidic residues" evidence="1">
    <location>
        <begin position="1600"/>
        <end position="1610"/>
    </location>
</feature>
<feature type="compositionally biased region" description="Low complexity" evidence="1">
    <location>
        <begin position="216"/>
        <end position="228"/>
    </location>
</feature>
<feature type="region of interest" description="Disordered" evidence="1">
    <location>
        <begin position="2821"/>
        <end position="2862"/>
    </location>
</feature>
<feature type="compositionally biased region" description="Low complexity" evidence="1">
    <location>
        <begin position="2014"/>
        <end position="2027"/>
    </location>
</feature>
<feature type="compositionally biased region" description="Basic and acidic residues" evidence="1">
    <location>
        <begin position="1066"/>
        <end position="1078"/>
    </location>
</feature>
<name>A0A8S8ZXQ8_SORMA</name>
<evidence type="ECO:0008006" key="4">
    <source>
        <dbReference type="Google" id="ProtNLM"/>
    </source>
</evidence>
<feature type="compositionally biased region" description="Basic and acidic residues" evidence="1">
    <location>
        <begin position="691"/>
        <end position="753"/>
    </location>
</feature>
<feature type="compositionally biased region" description="Low complexity" evidence="1">
    <location>
        <begin position="5360"/>
        <end position="5371"/>
    </location>
</feature>
<feature type="compositionally biased region" description="Basic and acidic residues" evidence="1">
    <location>
        <begin position="1"/>
        <end position="14"/>
    </location>
</feature>
<feature type="region of interest" description="Disordered" evidence="1">
    <location>
        <begin position="2893"/>
        <end position="2917"/>
    </location>
</feature>
<feature type="compositionally biased region" description="Basic and acidic residues" evidence="1">
    <location>
        <begin position="1243"/>
        <end position="1272"/>
    </location>
</feature>
<dbReference type="PANTHER" id="PTHR40641:SF2">
    <property type="entry name" value="INVOLUCRIN REPEAT PROTEIN"/>
    <property type="match status" value="1"/>
</dbReference>
<dbReference type="VEuPathDB" id="FungiDB:SMAC_04816"/>
<feature type="compositionally biased region" description="Polar residues" evidence="1">
    <location>
        <begin position="5963"/>
        <end position="5976"/>
    </location>
</feature>
<feature type="compositionally biased region" description="Basic and acidic residues" evidence="1">
    <location>
        <begin position="147"/>
        <end position="185"/>
    </location>
</feature>
<feature type="compositionally biased region" description="Polar residues" evidence="1">
    <location>
        <begin position="5552"/>
        <end position="5570"/>
    </location>
</feature>
<feature type="compositionally biased region" description="Low complexity" evidence="1">
    <location>
        <begin position="4783"/>
        <end position="4795"/>
    </location>
</feature>
<feature type="compositionally biased region" description="Basic and acidic residues" evidence="1">
    <location>
        <begin position="5599"/>
        <end position="5608"/>
    </location>
</feature>
<feature type="compositionally biased region" description="Basic and acidic residues" evidence="1">
    <location>
        <begin position="1280"/>
        <end position="1289"/>
    </location>
</feature>
<feature type="compositionally biased region" description="Low complexity" evidence="1">
    <location>
        <begin position="2108"/>
        <end position="2121"/>
    </location>
</feature>
<feature type="compositionally biased region" description="Low complexity" evidence="1">
    <location>
        <begin position="6071"/>
        <end position="6091"/>
    </location>
</feature>